<dbReference type="Proteomes" id="UP000499080">
    <property type="component" value="Unassembled WGS sequence"/>
</dbReference>
<gene>
    <name evidence="1" type="ORF">AVEN_206980_1</name>
</gene>
<keyword evidence="2" id="KW-1185">Reference proteome</keyword>
<evidence type="ECO:0000313" key="1">
    <source>
        <dbReference type="EMBL" id="GBN14782.1"/>
    </source>
</evidence>
<name>A0A4Y2LJK8_ARAVE</name>
<comment type="caution">
    <text evidence="1">The sequence shown here is derived from an EMBL/GenBank/DDBJ whole genome shotgun (WGS) entry which is preliminary data.</text>
</comment>
<dbReference type="AlphaFoldDB" id="A0A4Y2LJK8"/>
<organism evidence="1 2">
    <name type="scientific">Araneus ventricosus</name>
    <name type="common">Orbweaver spider</name>
    <name type="synonym">Epeira ventricosa</name>
    <dbReference type="NCBI Taxonomy" id="182803"/>
    <lineage>
        <taxon>Eukaryota</taxon>
        <taxon>Metazoa</taxon>
        <taxon>Ecdysozoa</taxon>
        <taxon>Arthropoda</taxon>
        <taxon>Chelicerata</taxon>
        <taxon>Arachnida</taxon>
        <taxon>Araneae</taxon>
        <taxon>Araneomorphae</taxon>
        <taxon>Entelegynae</taxon>
        <taxon>Araneoidea</taxon>
        <taxon>Araneidae</taxon>
        <taxon>Araneus</taxon>
    </lineage>
</organism>
<proteinExistence type="predicted"/>
<sequence length="129" mass="14430">MKNDEGQATLDTISRRHKLSYEIKFVEIGKVVGTGDCQGFPEETMYSREVFLRFLSKVEGDGCKATFDDILRLHRLSYKIKIVEIGPVVGAGGLCQVFPEETMYSGEVFLLFRSEMEGGGCKATLCDIF</sequence>
<dbReference type="EMBL" id="BGPR01005949">
    <property type="protein sequence ID" value="GBN14782.1"/>
    <property type="molecule type" value="Genomic_DNA"/>
</dbReference>
<reference evidence="1 2" key="1">
    <citation type="journal article" date="2019" name="Sci. Rep.">
        <title>Orb-weaving spider Araneus ventricosus genome elucidates the spidroin gene catalogue.</title>
        <authorList>
            <person name="Kono N."/>
            <person name="Nakamura H."/>
            <person name="Ohtoshi R."/>
            <person name="Moran D.A.P."/>
            <person name="Shinohara A."/>
            <person name="Yoshida Y."/>
            <person name="Fujiwara M."/>
            <person name="Mori M."/>
            <person name="Tomita M."/>
            <person name="Arakawa K."/>
        </authorList>
    </citation>
    <scope>NUCLEOTIDE SEQUENCE [LARGE SCALE GENOMIC DNA]</scope>
</reference>
<evidence type="ECO:0000313" key="2">
    <source>
        <dbReference type="Proteomes" id="UP000499080"/>
    </source>
</evidence>
<accession>A0A4Y2LJK8</accession>
<protein>
    <submittedName>
        <fullName evidence="1">Uncharacterized protein</fullName>
    </submittedName>
</protein>